<gene>
    <name evidence="2" type="primary">ORF69172</name>
</gene>
<feature type="compositionally biased region" description="Basic and acidic residues" evidence="1">
    <location>
        <begin position="7"/>
        <end position="48"/>
    </location>
</feature>
<protein>
    <submittedName>
        <fullName evidence="2">Uncharacterized protein</fullName>
    </submittedName>
</protein>
<name>A0A0B6ZMQ8_9EUPU</name>
<sequence length="165" mass="19255">EYPQPRDAWDSRDPRYSKPHHQQEQVDPRIRGTKYYDGHGDVVDHGRGDYNQGTLEKRLVQHDHRINNSYDSQAGDRSFEYTSQGQPLRHSHYDDRSLPRQNSDRYRQVPNGASQTGQPRHQSIPPAHQDHPNYASISQTPAALQYERFRRTLHMLSTLVIPVSF</sequence>
<evidence type="ECO:0000256" key="1">
    <source>
        <dbReference type="SAM" id="MobiDB-lite"/>
    </source>
</evidence>
<dbReference type="EMBL" id="HACG01022296">
    <property type="protein sequence ID" value="CEK69161.1"/>
    <property type="molecule type" value="Transcribed_RNA"/>
</dbReference>
<dbReference type="AlphaFoldDB" id="A0A0B6ZMQ8"/>
<feature type="region of interest" description="Disordered" evidence="1">
    <location>
        <begin position="1"/>
        <end position="134"/>
    </location>
</feature>
<reference evidence="2" key="1">
    <citation type="submission" date="2014-12" db="EMBL/GenBank/DDBJ databases">
        <title>Insight into the proteome of Arion vulgaris.</title>
        <authorList>
            <person name="Aradska J."/>
            <person name="Bulat T."/>
            <person name="Smidak R."/>
            <person name="Sarate P."/>
            <person name="Gangsoo J."/>
            <person name="Sialana F."/>
            <person name="Bilban M."/>
            <person name="Lubec G."/>
        </authorList>
    </citation>
    <scope>NUCLEOTIDE SEQUENCE</scope>
    <source>
        <tissue evidence="2">Skin</tissue>
    </source>
</reference>
<feature type="compositionally biased region" description="Polar residues" evidence="1">
    <location>
        <begin position="111"/>
        <end position="121"/>
    </location>
</feature>
<feature type="compositionally biased region" description="Basic and acidic residues" evidence="1">
    <location>
        <begin position="91"/>
        <end position="107"/>
    </location>
</feature>
<evidence type="ECO:0000313" key="2">
    <source>
        <dbReference type="EMBL" id="CEK69161.1"/>
    </source>
</evidence>
<feature type="compositionally biased region" description="Basic and acidic residues" evidence="1">
    <location>
        <begin position="55"/>
        <end position="66"/>
    </location>
</feature>
<proteinExistence type="predicted"/>
<accession>A0A0B6ZMQ8</accession>
<feature type="non-terminal residue" evidence="2">
    <location>
        <position position="1"/>
    </location>
</feature>
<organism evidence="2">
    <name type="scientific">Arion vulgaris</name>
    <dbReference type="NCBI Taxonomy" id="1028688"/>
    <lineage>
        <taxon>Eukaryota</taxon>
        <taxon>Metazoa</taxon>
        <taxon>Spiralia</taxon>
        <taxon>Lophotrochozoa</taxon>
        <taxon>Mollusca</taxon>
        <taxon>Gastropoda</taxon>
        <taxon>Heterobranchia</taxon>
        <taxon>Euthyneura</taxon>
        <taxon>Panpulmonata</taxon>
        <taxon>Eupulmonata</taxon>
        <taxon>Stylommatophora</taxon>
        <taxon>Helicina</taxon>
        <taxon>Arionoidea</taxon>
        <taxon>Arionidae</taxon>
        <taxon>Arion</taxon>
    </lineage>
</organism>